<keyword evidence="2" id="KW-1133">Transmembrane helix</keyword>
<feature type="compositionally biased region" description="Pro residues" evidence="1">
    <location>
        <begin position="154"/>
        <end position="170"/>
    </location>
</feature>
<keyword evidence="2" id="KW-0472">Membrane</keyword>
<gene>
    <name evidence="3" type="ORF">OV287_41225</name>
</gene>
<keyword evidence="4" id="KW-1185">Reference proteome</keyword>
<name>A0ABT4AGS8_9BACT</name>
<feature type="region of interest" description="Disordered" evidence="1">
    <location>
        <begin position="154"/>
        <end position="185"/>
    </location>
</feature>
<reference evidence="3 4" key="1">
    <citation type="submission" date="2022-11" db="EMBL/GenBank/DDBJ databases">
        <title>Minimal conservation of predation-associated metabolite biosynthetic gene clusters underscores biosynthetic potential of Myxococcota including descriptions for ten novel species: Archangium lansinium sp. nov., Myxococcus landrumus sp. nov., Nannocystis bai.</title>
        <authorList>
            <person name="Ahearne A."/>
            <person name="Stevens C."/>
            <person name="Phillips K."/>
        </authorList>
    </citation>
    <scope>NUCLEOTIDE SEQUENCE [LARGE SCALE GENOMIC DNA]</scope>
    <source>
        <strain evidence="3 4">MIWBW</strain>
    </source>
</reference>
<accession>A0ABT4AGS8</accession>
<organism evidence="3 4">
    <name type="scientific">Archangium lansingense</name>
    <dbReference type="NCBI Taxonomy" id="2995310"/>
    <lineage>
        <taxon>Bacteria</taxon>
        <taxon>Pseudomonadati</taxon>
        <taxon>Myxococcota</taxon>
        <taxon>Myxococcia</taxon>
        <taxon>Myxococcales</taxon>
        <taxon>Cystobacterineae</taxon>
        <taxon>Archangiaceae</taxon>
        <taxon>Archangium</taxon>
    </lineage>
</organism>
<dbReference type="Proteomes" id="UP001207654">
    <property type="component" value="Unassembled WGS sequence"/>
</dbReference>
<comment type="caution">
    <text evidence="3">The sequence shown here is derived from an EMBL/GenBank/DDBJ whole genome shotgun (WGS) entry which is preliminary data.</text>
</comment>
<dbReference type="EMBL" id="JAPNKA010000001">
    <property type="protein sequence ID" value="MCY1080888.1"/>
    <property type="molecule type" value="Genomic_DNA"/>
</dbReference>
<sequence>MDEQKQAETSEENPEQLGPYQLQEQVPQAARGQEELYRATHETSGATALVLKLNADQGAVALKDWRVSLISSSASTGYVAMQVEQTPWSRAPDRQSVESLVFTFESVSEAVRRMARAVPENYESRPRWRLGLSMASAAAVCALLLALVHLAPESRPPNSPEPLTSAPPAPMCHEEPTGVAVDSDAPPNALTLVQTEDPNPSGITYPLPAKPFGNQAKAPCKPRKGEVEINGGCWVALEKRPPCYDDQAEYQGKCYLPVAERPKPEPSAIQP</sequence>
<evidence type="ECO:0000256" key="1">
    <source>
        <dbReference type="SAM" id="MobiDB-lite"/>
    </source>
</evidence>
<feature type="transmembrane region" description="Helical" evidence="2">
    <location>
        <begin position="130"/>
        <end position="151"/>
    </location>
</feature>
<evidence type="ECO:0000256" key="2">
    <source>
        <dbReference type="SAM" id="Phobius"/>
    </source>
</evidence>
<keyword evidence="2" id="KW-0812">Transmembrane</keyword>
<dbReference type="RefSeq" id="WP_267539515.1">
    <property type="nucleotide sequence ID" value="NZ_JAPNKA010000001.1"/>
</dbReference>
<protein>
    <recommendedName>
        <fullName evidence="5">Protein kinase</fullName>
    </recommendedName>
</protein>
<evidence type="ECO:0008006" key="5">
    <source>
        <dbReference type="Google" id="ProtNLM"/>
    </source>
</evidence>
<evidence type="ECO:0000313" key="3">
    <source>
        <dbReference type="EMBL" id="MCY1080888.1"/>
    </source>
</evidence>
<proteinExistence type="predicted"/>
<feature type="region of interest" description="Disordered" evidence="1">
    <location>
        <begin position="1"/>
        <end position="31"/>
    </location>
</feature>
<evidence type="ECO:0000313" key="4">
    <source>
        <dbReference type="Proteomes" id="UP001207654"/>
    </source>
</evidence>